<protein>
    <submittedName>
        <fullName evidence="2">Uncharacterized protein</fullName>
    </submittedName>
</protein>
<dbReference type="OMA" id="TNEAKQT"/>
<name>A0A8S1KYW7_PARPR</name>
<reference evidence="2" key="1">
    <citation type="submission" date="2021-01" db="EMBL/GenBank/DDBJ databases">
        <authorList>
            <consortium name="Genoscope - CEA"/>
            <person name="William W."/>
        </authorList>
    </citation>
    <scope>NUCLEOTIDE SEQUENCE</scope>
</reference>
<dbReference type="EMBL" id="CAJJDM010000026">
    <property type="protein sequence ID" value="CAD8058533.1"/>
    <property type="molecule type" value="Genomic_DNA"/>
</dbReference>
<evidence type="ECO:0000313" key="3">
    <source>
        <dbReference type="Proteomes" id="UP000688137"/>
    </source>
</evidence>
<organism evidence="2 3">
    <name type="scientific">Paramecium primaurelia</name>
    <dbReference type="NCBI Taxonomy" id="5886"/>
    <lineage>
        <taxon>Eukaryota</taxon>
        <taxon>Sar</taxon>
        <taxon>Alveolata</taxon>
        <taxon>Ciliophora</taxon>
        <taxon>Intramacronucleata</taxon>
        <taxon>Oligohymenophorea</taxon>
        <taxon>Peniculida</taxon>
        <taxon>Parameciidae</taxon>
        <taxon>Paramecium</taxon>
    </lineage>
</organism>
<proteinExistence type="predicted"/>
<gene>
    <name evidence="2" type="ORF">PPRIM_AZ9-3.1.T0270269</name>
</gene>
<evidence type="ECO:0000256" key="1">
    <source>
        <dbReference type="SAM" id="MobiDB-lite"/>
    </source>
</evidence>
<dbReference type="Proteomes" id="UP000688137">
    <property type="component" value="Unassembled WGS sequence"/>
</dbReference>
<dbReference type="AlphaFoldDB" id="A0A8S1KYW7"/>
<sequence>MAKDFYVLSKQSSQQCFSSLGNFESIQHVNDSNKWDDVKQSRQDLMKKYHQFKTNEAKQTTLSTYQSQKVLIPKFENFDIKLNIKRDNVMKNRDKENIICSQQKQQDKPGMSSQRIRQESVYERLYNQRDVENKVGRTVQKNHILINNSNQQSKSILAHNILIQKRSSDPQILMPISSLIKKTQKQQILQQQDQKNTQLQMFQEQNNNNQELFRVNISRQQINNPDNKNEYSKQNQSIEFQPNVNVSQLPIKHCYFSLINAEEKLQNKKVRSQSTEKIRTKQTLKSQKGNRAHTQGKQEIKNQQKINRLYEYILEGNY</sequence>
<keyword evidence="3" id="KW-1185">Reference proteome</keyword>
<feature type="region of interest" description="Disordered" evidence="1">
    <location>
        <begin position="270"/>
        <end position="299"/>
    </location>
</feature>
<evidence type="ECO:0000313" key="2">
    <source>
        <dbReference type="EMBL" id="CAD8058533.1"/>
    </source>
</evidence>
<comment type="caution">
    <text evidence="2">The sequence shown here is derived from an EMBL/GenBank/DDBJ whole genome shotgun (WGS) entry which is preliminary data.</text>
</comment>
<accession>A0A8S1KYW7</accession>
<feature type="compositionally biased region" description="Polar residues" evidence="1">
    <location>
        <begin position="281"/>
        <end position="295"/>
    </location>
</feature>